<dbReference type="EC" id="1.-.-.-" evidence="1"/>
<keyword evidence="1" id="KW-0560">Oxidoreductase</keyword>
<evidence type="ECO:0000313" key="1">
    <source>
        <dbReference type="EMBL" id="MDT0642051.1"/>
    </source>
</evidence>
<protein>
    <submittedName>
        <fullName evidence="1">Gluconate 2-dehydrogenase subunit 3 family protein</fullName>
        <ecNumber evidence="1">1.-.-.-</ecNumber>
    </submittedName>
</protein>
<gene>
    <name evidence="1" type="ORF">RM553_04320</name>
</gene>
<dbReference type="Pfam" id="PF13618">
    <property type="entry name" value="Gluconate_2-dh3"/>
    <property type="match status" value="1"/>
</dbReference>
<sequence length="180" mass="20235">MNRRNLLKVLGISAVGLATVPLWMDSWNTDSLPDEFDEIDEDQKKMLTGMVDTIIPATDTPGARELGVDKFILTMVGDCFSEKVQKQFMAGFQELNEASGEAYDKDFMELSSAQREEVLADMLKAEKPEGEMNFVAFVKGLTVGGYMSSEYVMKNLLHYEQVPSRWNGSFPVEQSIYHNA</sequence>
<organism evidence="1 2">
    <name type="scientific">Autumnicola tepida</name>
    <dbReference type="NCBI Taxonomy" id="3075595"/>
    <lineage>
        <taxon>Bacteria</taxon>
        <taxon>Pseudomonadati</taxon>
        <taxon>Bacteroidota</taxon>
        <taxon>Flavobacteriia</taxon>
        <taxon>Flavobacteriales</taxon>
        <taxon>Flavobacteriaceae</taxon>
        <taxon>Autumnicola</taxon>
    </lineage>
</organism>
<dbReference type="GO" id="GO:0016491">
    <property type="term" value="F:oxidoreductase activity"/>
    <property type="evidence" value="ECO:0007669"/>
    <property type="project" value="UniProtKB-KW"/>
</dbReference>
<accession>A0ABU3C6S7</accession>
<dbReference type="Proteomes" id="UP001262889">
    <property type="component" value="Unassembled WGS sequence"/>
</dbReference>
<dbReference type="InterPro" id="IPR027056">
    <property type="entry name" value="Gluconate_2DH_su3"/>
</dbReference>
<keyword evidence="2" id="KW-1185">Reference proteome</keyword>
<proteinExistence type="predicted"/>
<reference evidence="1 2" key="1">
    <citation type="submission" date="2023-09" db="EMBL/GenBank/DDBJ databases">
        <authorList>
            <person name="Rey-Velasco X."/>
        </authorList>
    </citation>
    <scope>NUCLEOTIDE SEQUENCE [LARGE SCALE GENOMIC DNA]</scope>
    <source>
        <strain evidence="1 2">F363</strain>
    </source>
</reference>
<dbReference type="EMBL" id="JAVRHQ010000003">
    <property type="protein sequence ID" value="MDT0642051.1"/>
    <property type="molecule type" value="Genomic_DNA"/>
</dbReference>
<name>A0ABU3C6S7_9FLAO</name>
<comment type="caution">
    <text evidence="1">The sequence shown here is derived from an EMBL/GenBank/DDBJ whole genome shotgun (WGS) entry which is preliminary data.</text>
</comment>
<evidence type="ECO:0000313" key="2">
    <source>
        <dbReference type="Proteomes" id="UP001262889"/>
    </source>
</evidence>
<dbReference type="RefSeq" id="WP_311533723.1">
    <property type="nucleotide sequence ID" value="NZ_JAVRHQ010000003.1"/>
</dbReference>